<feature type="repeat" description="TPR" evidence="3">
    <location>
        <begin position="417"/>
        <end position="450"/>
    </location>
</feature>
<dbReference type="PROSITE" id="PS50293">
    <property type="entry name" value="TPR_REGION"/>
    <property type="match status" value="1"/>
</dbReference>
<dbReference type="InterPro" id="IPR019734">
    <property type="entry name" value="TPR_rpt"/>
</dbReference>
<dbReference type="GO" id="GO:0046813">
    <property type="term" value="P:receptor-mediated virion attachment to host cell"/>
    <property type="evidence" value="ECO:0007669"/>
    <property type="project" value="TreeGrafter"/>
</dbReference>
<feature type="repeat" description="TPR" evidence="3">
    <location>
        <begin position="383"/>
        <end position="416"/>
    </location>
</feature>
<dbReference type="Pfam" id="PF13432">
    <property type="entry name" value="TPR_16"/>
    <property type="match status" value="3"/>
</dbReference>
<accession>A0A5C5XSQ9</accession>
<dbReference type="PROSITE" id="PS50005">
    <property type="entry name" value="TPR"/>
    <property type="match status" value="6"/>
</dbReference>
<dbReference type="PANTHER" id="PTHR44858">
    <property type="entry name" value="TETRATRICOPEPTIDE REPEAT PROTEIN 6"/>
    <property type="match status" value="1"/>
</dbReference>
<feature type="repeat" description="TPR" evidence="3">
    <location>
        <begin position="116"/>
        <end position="149"/>
    </location>
</feature>
<reference evidence="5 6" key="1">
    <citation type="submission" date="2019-02" db="EMBL/GenBank/DDBJ databases">
        <title>Deep-cultivation of Planctomycetes and their phenomic and genomic characterization uncovers novel biology.</title>
        <authorList>
            <person name="Wiegand S."/>
            <person name="Jogler M."/>
            <person name="Boedeker C."/>
            <person name="Pinto D."/>
            <person name="Vollmers J."/>
            <person name="Rivas-Marin E."/>
            <person name="Kohn T."/>
            <person name="Peeters S.H."/>
            <person name="Heuer A."/>
            <person name="Rast P."/>
            <person name="Oberbeckmann S."/>
            <person name="Bunk B."/>
            <person name="Jeske O."/>
            <person name="Meyerdierks A."/>
            <person name="Storesund J.E."/>
            <person name="Kallscheuer N."/>
            <person name="Luecker S."/>
            <person name="Lage O.M."/>
            <person name="Pohl T."/>
            <person name="Merkel B.J."/>
            <person name="Hornburger P."/>
            <person name="Mueller R.-W."/>
            <person name="Bruemmer F."/>
            <person name="Labrenz M."/>
            <person name="Spormann A.M."/>
            <person name="Op Den Camp H."/>
            <person name="Overmann J."/>
            <person name="Amann R."/>
            <person name="Jetten M.S.M."/>
            <person name="Mascher T."/>
            <person name="Medema M.H."/>
            <person name="Devos D.P."/>
            <person name="Kaster A.-K."/>
            <person name="Ovreas L."/>
            <person name="Rohde M."/>
            <person name="Galperin M.Y."/>
            <person name="Jogler C."/>
        </authorList>
    </citation>
    <scope>NUCLEOTIDE SEQUENCE [LARGE SCALE GENOMIC DNA]</scope>
    <source>
        <strain evidence="5 6">Pla123a</strain>
    </source>
</reference>
<evidence type="ECO:0000313" key="5">
    <source>
        <dbReference type="EMBL" id="TWT65930.1"/>
    </source>
</evidence>
<comment type="caution">
    <text evidence="5">The sequence shown here is derived from an EMBL/GenBank/DDBJ whole genome shotgun (WGS) entry which is preliminary data.</text>
</comment>
<keyword evidence="4" id="KW-0732">Signal</keyword>
<feature type="repeat" description="TPR" evidence="3">
    <location>
        <begin position="315"/>
        <end position="348"/>
    </location>
</feature>
<dbReference type="SMART" id="SM00028">
    <property type="entry name" value="TPR"/>
    <property type="match status" value="11"/>
</dbReference>
<evidence type="ECO:0000256" key="2">
    <source>
        <dbReference type="ARBA" id="ARBA00022803"/>
    </source>
</evidence>
<proteinExistence type="predicted"/>
<dbReference type="Gene3D" id="1.25.40.10">
    <property type="entry name" value="Tetratricopeptide repeat domain"/>
    <property type="match status" value="3"/>
</dbReference>
<feature type="repeat" description="TPR" evidence="3">
    <location>
        <begin position="188"/>
        <end position="221"/>
    </location>
</feature>
<evidence type="ECO:0000256" key="4">
    <source>
        <dbReference type="SAM" id="SignalP"/>
    </source>
</evidence>
<dbReference type="AlphaFoldDB" id="A0A5C5XSQ9"/>
<dbReference type="OrthoDB" id="9790037at2"/>
<name>A0A5C5XSQ9_9BACT</name>
<dbReference type="PANTHER" id="PTHR44858:SF1">
    <property type="entry name" value="UDP-N-ACETYLGLUCOSAMINE--PEPTIDE N-ACETYLGLUCOSAMINYLTRANSFERASE SPINDLY-RELATED"/>
    <property type="match status" value="1"/>
</dbReference>
<dbReference type="Pfam" id="PF13181">
    <property type="entry name" value="TPR_8"/>
    <property type="match status" value="2"/>
</dbReference>
<dbReference type="EMBL" id="SJPO01000018">
    <property type="protein sequence ID" value="TWT65930.1"/>
    <property type="molecule type" value="Genomic_DNA"/>
</dbReference>
<dbReference type="SUPFAM" id="SSF48452">
    <property type="entry name" value="TPR-like"/>
    <property type="match status" value="3"/>
</dbReference>
<protein>
    <submittedName>
        <fullName evidence="5">Lipoprotein NlpI</fullName>
    </submittedName>
</protein>
<dbReference type="Pfam" id="PF13414">
    <property type="entry name" value="TPR_11"/>
    <property type="match status" value="1"/>
</dbReference>
<dbReference type="GO" id="GO:0009279">
    <property type="term" value="C:cell outer membrane"/>
    <property type="evidence" value="ECO:0007669"/>
    <property type="project" value="TreeGrafter"/>
</dbReference>
<feature type="repeat" description="TPR" evidence="3">
    <location>
        <begin position="349"/>
        <end position="382"/>
    </location>
</feature>
<keyword evidence="1" id="KW-0677">Repeat</keyword>
<dbReference type="InterPro" id="IPR011990">
    <property type="entry name" value="TPR-like_helical_dom_sf"/>
</dbReference>
<evidence type="ECO:0000313" key="6">
    <source>
        <dbReference type="Proteomes" id="UP000318478"/>
    </source>
</evidence>
<evidence type="ECO:0000256" key="1">
    <source>
        <dbReference type="ARBA" id="ARBA00022737"/>
    </source>
</evidence>
<gene>
    <name evidence="5" type="ORF">Pla123a_48410</name>
</gene>
<feature type="signal peptide" evidence="4">
    <location>
        <begin position="1"/>
        <end position="31"/>
    </location>
</feature>
<sequence precursor="true">MIHRSYRFRSLAALVTCCLLSCCLLPAPAWAQMSQEEALEKYNAMLEQGQQQLEAEEYEEAAATFSEAITASGGASGPGYIGRATARKELKEYAKAQEDLKNFRQYNQSRDPAMLAAASNLSGEIYLEMGALGDALADFEEAVESDSNNPLYQFNLGKVYALAGAPDQGRKALDKWIEAGVDDPEKNAEAYRLRAQTYAQSGKFEDANADIQAALAIDDKDYEVYALQGMIAAIQEDWAAGAEAYRKAIENYEPEEDSDLPYVEGQLQRAAMLEEAAKESEDPEEQRRLFQEKLDESQRLLDALPDRPQLAAAKASALFSRGVAERQLGDLASAVGSFTEAIDLNPGLAQAYFRRGICFFHMGEERMAIDDFDKAASIDFATPHSALWKGRVYAQLGEYYEALKSYAQALAVSDRYTDAYVNRGLVYVQLGEYERAIADFNDAIRLQPTNGQHYYFRGVAYALQGKHDKAVKSLATAVDFDDQLAPAYLKLADELDAIGRSDVAADFRARGNELSNQVSQ</sequence>
<keyword evidence="5" id="KW-0449">Lipoprotein</keyword>
<feature type="chain" id="PRO_5022723169" evidence="4">
    <location>
        <begin position="32"/>
        <end position="520"/>
    </location>
</feature>
<keyword evidence="6" id="KW-1185">Reference proteome</keyword>
<dbReference type="InterPro" id="IPR050498">
    <property type="entry name" value="Ycf3"/>
</dbReference>
<keyword evidence="2 3" id="KW-0802">TPR repeat</keyword>
<organism evidence="5 6">
    <name type="scientific">Posidoniimonas polymericola</name>
    <dbReference type="NCBI Taxonomy" id="2528002"/>
    <lineage>
        <taxon>Bacteria</taxon>
        <taxon>Pseudomonadati</taxon>
        <taxon>Planctomycetota</taxon>
        <taxon>Planctomycetia</taxon>
        <taxon>Pirellulales</taxon>
        <taxon>Lacipirellulaceae</taxon>
        <taxon>Posidoniimonas</taxon>
    </lineage>
</organism>
<evidence type="ECO:0000256" key="3">
    <source>
        <dbReference type="PROSITE-ProRule" id="PRU00339"/>
    </source>
</evidence>
<dbReference type="Proteomes" id="UP000318478">
    <property type="component" value="Unassembled WGS sequence"/>
</dbReference>